<gene>
    <name evidence="2" type="ORF">H920_05516</name>
</gene>
<keyword evidence="3" id="KW-1185">Reference proteome</keyword>
<accession>A0A091DRJ2</accession>
<feature type="region of interest" description="Disordered" evidence="1">
    <location>
        <begin position="556"/>
        <end position="629"/>
    </location>
</feature>
<feature type="region of interest" description="Disordered" evidence="1">
    <location>
        <begin position="290"/>
        <end position="325"/>
    </location>
</feature>
<dbReference type="eggNOG" id="KOG1654">
    <property type="taxonomic scope" value="Eukaryota"/>
</dbReference>
<feature type="region of interest" description="Disordered" evidence="1">
    <location>
        <begin position="220"/>
        <end position="241"/>
    </location>
</feature>
<dbReference type="Proteomes" id="UP000028990">
    <property type="component" value="Unassembled WGS sequence"/>
</dbReference>
<reference evidence="2 3" key="1">
    <citation type="submission" date="2013-11" db="EMBL/GenBank/DDBJ databases">
        <title>The Damaraland mole rat (Fukomys damarensis) genome and evolution of African mole rats.</title>
        <authorList>
            <person name="Gladyshev V.N."/>
            <person name="Fang X."/>
        </authorList>
    </citation>
    <scope>NUCLEOTIDE SEQUENCE [LARGE SCALE GENOMIC DNA]</scope>
    <source>
        <tissue evidence="2">Liver</tissue>
    </source>
</reference>
<feature type="region of interest" description="Disordered" evidence="1">
    <location>
        <begin position="377"/>
        <end position="411"/>
    </location>
</feature>
<dbReference type="STRING" id="885580.ENSFDAP00000011559"/>
<dbReference type="eggNOG" id="KOG1922">
    <property type="taxonomic scope" value="Eukaryota"/>
</dbReference>
<feature type="region of interest" description="Disordered" evidence="1">
    <location>
        <begin position="441"/>
        <end position="518"/>
    </location>
</feature>
<feature type="compositionally biased region" description="Polar residues" evidence="1">
    <location>
        <begin position="384"/>
        <end position="396"/>
    </location>
</feature>
<feature type="region of interest" description="Disordered" evidence="1">
    <location>
        <begin position="143"/>
        <end position="200"/>
    </location>
</feature>
<feature type="compositionally biased region" description="Basic residues" evidence="1">
    <location>
        <begin position="455"/>
        <end position="467"/>
    </location>
</feature>
<evidence type="ECO:0000313" key="2">
    <source>
        <dbReference type="EMBL" id="KFO32900.1"/>
    </source>
</evidence>
<proteinExistence type="predicted"/>
<evidence type="ECO:0000256" key="1">
    <source>
        <dbReference type="SAM" id="MobiDB-lite"/>
    </source>
</evidence>
<protein>
    <submittedName>
        <fullName evidence="2">Formin-1</fullName>
    </submittedName>
</protein>
<feature type="compositionally biased region" description="Basic residues" evidence="1">
    <location>
        <begin position="151"/>
        <end position="160"/>
    </location>
</feature>
<evidence type="ECO:0000313" key="3">
    <source>
        <dbReference type="Proteomes" id="UP000028990"/>
    </source>
</evidence>
<organism evidence="2 3">
    <name type="scientific">Fukomys damarensis</name>
    <name type="common">Damaraland mole rat</name>
    <name type="synonym">Cryptomys damarensis</name>
    <dbReference type="NCBI Taxonomy" id="885580"/>
    <lineage>
        <taxon>Eukaryota</taxon>
        <taxon>Metazoa</taxon>
        <taxon>Chordata</taxon>
        <taxon>Craniata</taxon>
        <taxon>Vertebrata</taxon>
        <taxon>Euteleostomi</taxon>
        <taxon>Mammalia</taxon>
        <taxon>Eutheria</taxon>
        <taxon>Euarchontoglires</taxon>
        <taxon>Glires</taxon>
        <taxon>Rodentia</taxon>
        <taxon>Hystricomorpha</taxon>
        <taxon>Bathyergidae</taxon>
        <taxon>Fukomys</taxon>
    </lineage>
</organism>
<feature type="compositionally biased region" description="Low complexity" evidence="1">
    <location>
        <begin position="506"/>
        <end position="518"/>
    </location>
</feature>
<dbReference type="EMBL" id="KN122106">
    <property type="protein sequence ID" value="KFO32900.1"/>
    <property type="molecule type" value="Genomic_DNA"/>
</dbReference>
<sequence length="682" mass="74245">MEGTHCTLLLRKPITELCYISFYLPKGEVRGFSYKGTVILDRFNKGFHNCYQVREESDTISLSQQLSELPGDIFFKPTPTKDILTELYKLTAERERLLADLRSSDHILGISMGNQEGKLLELSVSLAPEDDCSQRAGDWWGELPVGPLNKRSTHGNKKPQRSGGRRESFEVPKRRRRKGHGSQESTPLMGKDQICSSSCHPPRAPLNLQLLEQRGNLVPNGVLTSSRQRREGCPEDIPGTPDADLGFANFTMASEDAGLGRGVRPLDSCATEAGDDGVQEMPRRTHRLEREQTGLPESQEGAKKHPKAQRGGLGKLAEQTSGKKPISKVVAKVQDLSTPVQRVVNVHPEGEEKTAAYPEVKAEFVSNVDLLTLPGAEAGADGSRWQSKEQQGTKSLQLPARERASMSGLPASADGAVNKVLLKVIESEKLAESTKGKRLGVLNTGATRSLQEPRSKRRTGVPQRGHKSLFLDLPCTIGPDSSECRGDERTLSSPVPAAPSMGFNNSSSQSSTHQQQSLALLPLSPRHSSPEQHHRILQFPPLSSEREAALNDFPSRQNSIFSASPSAETLEPSSSAKVTETKGANPASLGADQPQLVPGENLEKSLGPGKTTAEPQQPSPPGVSCEGFPWDRFSEQTAKDLPSRDAGAWVLGYRAGPPCPFLLHEDREKSSRSKLYLDLNIG</sequence>
<dbReference type="AlphaFoldDB" id="A0A091DRJ2"/>
<name>A0A091DRJ2_FUKDA</name>
<feature type="compositionally biased region" description="Polar residues" evidence="1">
    <location>
        <begin position="556"/>
        <end position="578"/>
    </location>
</feature>